<proteinExistence type="predicted"/>
<evidence type="ECO:0000259" key="4">
    <source>
        <dbReference type="Pfam" id="PF12399"/>
    </source>
</evidence>
<gene>
    <name evidence="5" type="ORF">SDC9_164994</name>
</gene>
<protein>
    <recommendedName>
        <fullName evidence="4">Branched-chain amino acid ATP-binding cassette transporter C-terminal domain-containing protein</fullName>
    </recommendedName>
</protein>
<keyword evidence="3" id="KW-0067">ATP-binding</keyword>
<dbReference type="GO" id="GO:0005886">
    <property type="term" value="C:plasma membrane"/>
    <property type="evidence" value="ECO:0007669"/>
    <property type="project" value="TreeGrafter"/>
</dbReference>
<comment type="caution">
    <text evidence="5">The sequence shown here is derived from an EMBL/GenBank/DDBJ whole genome shotgun (WGS) entry which is preliminary data.</text>
</comment>
<keyword evidence="2" id="KW-0547">Nucleotide-binding</keyword>
<dbReference type="InterPro" id="IPR027417">
    <property type="entry name" value="P-loop_NTPase"/>
</dbReference>
<organism evidence="5">
    <name type="scientific">bioreactor metagenome</name>
    <dbReference type="NCBI Taxonomy" id="1076179"/>
    <lineage>
        <taxon>unclassified sequences</taxon>
        <taxon>metagenomes</taxon>
        <taxon>ecological metagenomes</taxon>
    </lineage>
</organism>
<reference evidence="5" key="1">
    <citation type="submission" date="2019-08" db="EMBL/GenBank/DDBJ databases">
        <authorList>
            <person name="Kucharzyk K."/>
            <person name="Murdoch R.W."/>
            <person name="Higgins S."/>
            <person name="Loffler F."/>
        </authorList>
    </citation>
    <scope>NUCLEOTIDE SEQUENCE</scope>
</reference>
<sequence>MGIIIVEHNMKVVMGMSERILVMNQGALIAEGIPSEIQNNEEVITAYLGQKAWKKQAVQAEKGEEVC</sequence>
<evidence type="ECO:0000256" key="1">
    <source>
        <dbReference type="ARBA" id="ARBA00022448"/>
    </source>
</evidence>
<dbReference type="PANTHER" id="PTHR45772">
    <property type="entry name" value="CONSERVED COMPONENT OF ABC TRANSPORTER FOR NATURAL AMINO ACIDS-RELATED"/>
    <property type="match status" value="1"/>
</dbReference>
<dbReference type="InterPro" id="IPR051120">
    <property type="entry name" value="ABC_AA/LPS_Transport"/>
</dbReference>
<dbReference type="EMBL" id="VSSQ01064816">
    <property type="protein sequence ID" value="MPN17639.1"/>
    <property type="molecule type" value="Genomic_DNA"/>
</dbReference>
<evidence type="ECO:0000256" key="3">
    <source>
        <dbReference type="ARBA" id="ARBA00022840"/>
    </source>
</evidence>
<evidence type="ECO:0000313" key="5">
    <source>
        <dbReference type="EMBL" id="MPN17639.1"/>
    </source>
</evidence>
<dbReference type="AlphaFoldDB" id="A0A645FVS0"/>
<feature type="domain" description="Branched-chain amino acid ATP-binding cassette transporter C-terminal" evidence="4">
    <location>
        <begin position="28"/>
        <end position="50"/>
    </location>
</feature>
<dbReference type="Pfam" id="PF12399">
    <property type="entry name" value="BCA_ABC_TP_C"/>
    <property type="match status" value="1"/>
</dbReference>
<accession>A0A645FVS0</accession>
<keyword evidence="1" id="KW-0813">Transport</keyword>
<name>A0A645FVS0_9ZZZZ</name>
<dbReference type="SUPFAM" id="SSF52540">
    <property type="entry name" value="P-loop containing nucleoside triphosphate hydrolases"/>
    <property type="match status" value="1"/>
</dbReference>
<dbReference type="Gene3D" id="3.40.50.300">
    <property type="entry name" value="P-loop containing nucleotide triphosphate hydrolases"/>
    <property type="match status" value="1"/>
</dbReference>
<evidence type="ECO:0000256" key="2">
    <source>
        <dbReference type="ARBA" id="ARBA00022741"/>
    </source>
</evidence>
<dbReference type="GO" id="GO:0005524">
    <property type="term" value="F:ATP binding"/>
    <property type="evidence" value="ECO:0007669"/>
    <property type="project" value="UniProtKB-KW"/>
</dbReference>
<dbReference type="InterPro" id="IPR032823">
    <property type="entry name" value="BCA_ABC_TP_C"/>
</dbReference>